<reference evidence="1" key="1">
    <citation type="submission" date="2020-01" db="EMBL/GenBank/DDBJ databases">
        <authorList>
            <person name="Qin S."/>
        </authorList>
    </citation>
    <scope>NUCLEOTIDE SEQUENCE</scope>
    <source>
        <strain evidence="1">CVir17-16-YZ6g</strain>
        <plasmid evidence="1">p17-15-vir-like</plasmid>
    </source>
</reference>
<geneLocation type="plasmid" evidence="1">
    <name>p17-15-vir-like</name>
</geneLocation>
<proteinExistence type="predicted"/>
<evidence type="ECO:0000313" key="1">
    <source>
        <dbReference type="EMBL" id="QTX13814.1"/>
    </source>
</evidence>
<name>A0A8B0SSH7_KLEPN</name>
<keyword evidence="1" id="KW-0614">Plasmid</keyword>
<dbReference type="EMBL" id="MN956836">
    <property type="protein sequence ID" value="QTX13814.1"/>
    <property type="molecule type" value="Genomic_DNA"/>
</dbReference>
<protein>
    <submittedName>
        <fullName evidence="1">Uncharacterized protein</fullName>
    </submittedName>
</protein>
<organism evidence="1">
    <name type="scientific">Klebsiella pneumoniae</name>
    <dbReference type="NCBI Taxonomy" id="573"/>
    <lineage>
        <taxon>Bacteria</taxon>
        <taxon>Pseudomonadati</taxon>
        <taxon>Pseudomonadota</taxon>
        <taxon>Gammaproteobacteria</taxon>
        <taxon>Enterobacterales</taxon>
        <taxon>Enterobacteriaceae</taxon>
        <taxon>Klebsiella/Raoultella group</taxon>
        <taxon>Klebsiella</taxon>
        <taxon>Klebsiella pneumoniae complex</taxon>
    </lineage>
</organism>
<dbReference type="AlphaFoldDB" id="A0A8B0SSH7"/>
<accession>A0A8B0SSH7</accession>
<sequence length="40" mass="4407">MFLPDTNTIGVFNCIWENVEVAEEIEAYAACPAMKKTGTV</sequence>